<dbReference type="Pfam" id="PF21812">
    <property type="entry name" value="DUF6881"/>
    <property type="match status" value="1"/>
</dbReference>
<dbReference type="AlphaFoldDB" id="A0A9X2H0K5"/>
<evidence type="ECO:0000259" key="1">
    <source>
        <dbReference type="Pfam" id="PF21812"/>
    </source>
</evidence>
<sequence length="116" mass="13331">MAREPILDRENRSAICWRVVVRYIRVRWNHEASDDPVLLYSEIDDAGWEVRKVEEYRSGIRDRASRDVATGRSLLGLEPIPPLDEINASVEFDGAMIGAEDFERVWAEATPPHESH</sequence>
<evidence type="ECO:0000313" key="2">
    <source>
        <dbReference type="EMBL" id="MCP2370738.1"/>
    </source>
</evidence>
<name>A0A9X2H0K5_9MICO</name>
<reference evidence="2" key="1">
    <citation type="submission" date="2022-06" db="EMBL/GenBank/DDBJ databases">
        <title>Sequencing the genomes of 1000 actinobacteria strains.</title>
        <authorList>
            <person name="Klenk H.-P."/>
        </authorList>
    </citation>
    <scope>NUCLEOTIDE SEQUENCE</scope>
    <source>
        <strain evidence="2">DSM 22016</strain>
    </source>
</reference>
<organism evidence="2 3">
    <name type="scientific">Agromyces terreus</name>
    <dbReference type="NCBI Taxonomy" id="424795"/>
    <lineage>
        <taxon>Bacteria</taxon>
        <taxon>Bacillati</taxon>
        <taxon>Actinomycetota</taxon>
        <taxon>Actinomycetes</taxon>
        <taxon>Micrococcales</taxon>
        <taxon>Microbacteriaceae</taxon>
        <taxon>Agromyces</taxon>
    </lineage>
</organism>
<accession>A0A9X2H0K5</accession>
<keyword evidence="3" id="KW-1185">Reference proteome</keyword>
<gene>
    <name evidence="2" type="ORF">BJ978_001414</name>
</gene>
<protein>
    <recommendedName>
        <fullName evidence="1">DUF6881 domain-containing protein</fullName>
    </recommendedName>
</protein>
<feature type="domain" description="DUF6881" evidence="1">
    <location>
        <begin position="22"/>
        <end position="110"/>
    </location>
</feature>
<comment type="caution">
    <text evidence="2">The sequence shown here is derived from an EMBL/GenBank/DDBJ whole genome shotgun (WGS) entry which is preliminary data.</text>
</comment>
<dbReference type="RefSeq" id="WP_253820907.1">
    <property type="nucleotide sequence ID" value="NZ_BAAANU010000093.1"/>
</dbReference>
<evidence type="ECO:0000313" key="3">
    <source>
        <dbReference type="Proteomes" id="UP001139722"/>
    </source>
</evidence>
<dbReference type="Proteomes" id="UP001139722">
    <property type="component" value="Unassembled WGS sequence"/>
</dbReference>
<dbReference type="EMBL" id="JAMZDY010000001">
    <property type="protein sequence ID" value="MCP2370738.1"/>
    <property type="molecule type" value="Genomic_DNA"/>
</dbReference>
<proteinExistence type="predicted"/>
<dbReference type="InterPro" id="IPR049248">
    <property type="entry name" value="DUF6881"/>
</dbReference>